<reference evidence="8 9" key="1">
    <citation type="submission" date="2024-06" db="EMBL/GenBank/DDBJ databases">
        <title>The Natural Products Discovery Center: Release of the First 8490 Sequenced Strains for Exploring Actinobacteria Biosynthetic Diversity.</title>
        <authorList>
            <person name="Kalkreuter E."/>
            <person name="Kautsar S.A."/>
            <person name="Yang D."/>
            <person name="Bader C.D."/>
            <person name="Teijaro C.N."/>
            <person name="Fluegel L."/>
            <person name="Davis C.M."/>
            <person name="Simpson J.R."/>
            <person name="Lauterbach L."/>
            <person name="Steele A.D."/>
            <person name="Gui C."/>
            <person name="Meng S."/>
            <person name="Li G."/>
            <person name="Viehrig K."/>
            <person name="Ye F."/>
            <person name="Su P."/>
            <person name="Kiefer A.F."/>
            <person name="Nichols A."/>
            <person name="Cepeda A.J."/>
            <person name="Yan W."/>
            <person name="Fan B."/>
            <person name="Jiang Y."/>
            <person name="Adhikari A."/>
            <person name="Zheng C.-J."/>
            <person name="Schuster L."/>
            <person name="Cowan T.M."/>
            <person name="Smanski M.J."/>
            <person name="Chevrette M.G."/>
            <person name="De Carvalho L.P.S."/>
            <person name="Shen B."/>
        </authorList>
    </citation>
    <scope>NUCLEOTIDE SEQUENCE [LARGE SCALE GENOMIC DNA]</scope>
    <source>
        <strain evidence="8 9">NPDC050403</strain>
    </source>
</reference>
<comment type="subcellular location">
    <subcellularLocation>
        <location evidence="1">Membrane</location>
        <topology evidence="1">Multi-pass membrane protein</topology>
    </subcellularLocation>
</comment>
<feature type="transmembrane region" description="Helical" evidence="7">
    <location>
        <begin position="317"/>
        <end position="343"/>
    </location>
</feature>
<evidence type="ECO:0000256" key="2">
    <source>
        <dbReference type="ARBA" id="ARBA00009773"/>
    </source>
</evidence>
<dbReference type="PANTHER" id="PTHR21716:SF64">
    <property type="entry name" value="AI-2 TRANSPORT PROTEIN TQSA"/>
    <property type="match status" value="1"/>
</dbReference>
<evidence type="ECO:0000313" key="9">
    <source>
        <dbReference type="Proteomes" id="UP001551695"/>
    </source>
</evidence>
<accession>A0ABV3FKL6</accession>
<evidence type="ECO:0000256" key="6">
    <source>
        <dbReference type="SAM" id="MobiDB-lite"/>
    </source>
</evidence>
<comment type="caution">
    <text evidence="8">The sequence shown here is derived from an EMBL/GenBank/DDBJ whole genome shotgun (WGS) entry which is preliminary data.</text>
</comment>
<evidence type="ECO:0000256" key="3">
    <source>
        <dbReference type="ARBA" id="ARBA00022692"/>
    </source>
</evidence>
<dbReference type="PANTHER" id="PTHR21716">
    <property type="entry name" value="TRANSMEMBRANE PROTEIN"/>
    <property type="match status" value="1"/>
</dbReference>
<evidence type="ECO:0000256" key="4">
    <source>
        <dbReference type="ARBA" id="ARBA00022989"/>
    </source>
</evidence>
<keyword evidence="3 7" id="KW-0812">Transmembrane</keyword>
<sequence>MSPREKGSRPIRSAPAPTPTDWAIPRGLIVLLAAAGGVVAVGGMKAAAGLLGPVFLALMLTVAVQPIQTWARRRGRHALVGMALAFVAVMVIMLGMVGLLIVSVAQLATELPQYTDRLDDVLANVRELLAGFGVNSEQIHNLLSELDVGKLVGALESALSGLLGIFSSLFFILALLLFMAVDGMTIGTKLDVIAAQRPEIAYAIESFAVGTRKYLVVSTVFGLIVAVLDGGALWLMGVPLPVLWGLLSFITNYIPNIGFVIGLVPPALLALLDSGPALMIWVIVLYSVINFVIQSIIQPKFVGDAVGLSVTVTFVSLVFWTWVIGALGALLAVPLTLLVKALLLDIDPTTRWMNTLISDKAPTDPGRVEPPPEPDHP</sequence>
<feature type="transmembrane region" description="Helical" evidence="7">
    <location>
        <begin position="21"/>
        <end position="41"/>
    </location>
</feature>
<dbReference type="InterPro" id="IPR002549">
    <property type="entry name" value="AI-2E-like"/>
</dbReference>
<organism evidence="8 9">
    <name type="scientific">Nocardia aurea</name>
    <dbReference type="NCBI Taxonomy" id="2144174"/>
    <lineage>
        <taxon>Bacteria</taxon>
        <taxon>Bacillati</taxon>
        <taxon>Actinomycetota</taxon>
        <taxon>Actinomycetes</taxon>
        <taxon>Mycobacteriales</taxon>
        <taxon>Nocardiaceae</taxon>
        <taxon>Nocardia</taxon>
    </lineage>
</organism>
<evidence type="ECO:0000256" key="1">
    <source>
        <dbReference type="ARBA" id="ARBA00004141"/>
    </source>
</evidence>
<feature type="region of interest" description="Disordered" evidence="6">
    <location>
        <begin position="357"/>
        <end position="377"/>
    </location>
</feature>
<dbReference type="EMBL" id="JBFAKC010000001">
    <property type="protein sequence ID" value="MEV0705969.1"/>
    <property type="molecule type" value="Genomic_DNA"/>
</dbReference>
<dbReference type="RefSeq" id="WP_357778919.1">
    <property type="nucleotide sequence ID" value="NZ_JBFAKC010000001.1"/>
</dbReference>
<gene>
    <name evidence="8" type="ORF">AB0I48_00210</name>
</gene>
<evidence type="ECO:0000256" key="5">
    <source>
        <dbReference type="ARBA" id="ARBA00023136"/>
    </source>
</evidence>
<name>A0ABV3FKL6_9NOCA</name>
<feature type="transmembrane region" description="Helical" evidence="7">
    <location>
        <begin position="79"/>
        <end position="108"/>
    </location>
</feature>
<keyword evidence="9" id="KW-1185">Reference proteome</keyword>
<protein>
    <submittedName>
        <fullName evidence="8">AI-2E family transporter</fullName>
    </submittedName>
</protein>
<evidence type="ECO:0000313" key="8">
    <source>
        <dbReference type="EMBL" id="MEV0705969.1"/>
    </source>
</evidence>
<feature type="transmembrane region" description="Helical" evidence="7">
    <location>
        <begin position="47"/>
        <end position="67"/>
    </location>
</feature>
<feature type="transmembrane region" description="Helical" evidence="7">
    <location>
        <begin position="242"/>
        <end position="271"/>
    </location>
</feature>
<feature type="transmembrane region" description="Helical" evidence="7">
    <location>
        <begin position="214"/>
        <end position="236"/>
    </location>
</feature>
<evidence type="ECO:0000256" key="7">
    <source>
        <dbReference type="SAM" id="Phobius"/>
    </source>
</evidence>
<dbReference type="Pfam" id="PF01594">
    <property type="entry name" value="AI-2E_transport"/>
    <property type="match status" value="1"/>
</dbReference>
<proteinExistence type="inferred from homology"/>
<feature type="transmembrane region" description="Helical" evidence="7">
    <location>
        <begin position="278"/>
        <end position="297"/>
    </location>
</feature>
<comment type="similarity">
    <text evidence="2">Belongs to the autoinducer-2 exporter (AI-2E) (TC 2.A.86) family.</text>
</comment>
<keyword evidence="5 7" id="KW-0472">Membrane</keyword>
<feature type="transmembrane region" description="Helical" evidence="7">
    <location>
        <begin position="158"/>
        <end position="181"/>
    </location>
</feature>
<keyword evidence="4 7" id="KW-1133">Transmembrane helix</keyword>
<dbReference type="Proteomes" id="UP001551695">
    <property type="component" value="Unassembled WGS sequence"/>
</dbReference>